<proteinExistence type="predicted"/>
<feature type="compositionally biased region" description="Low complexity" evidence="1">
    <location>
        <begin position="356"/>
        <end position="365"/>
    </location>
</feature>
<evidence type="ECO:0000313" key="2">
    <source>
        <dbReference type="EMBL" id="KAK4381951.1"/>
    </source>
</evidence>
<sequence length="901" mass="99502">MAKRRRESDSDGKGATAVDYSTVFVDTSLDTHLAMLVSNSDTVSDFKSDGSSMFVFQAAFLLLVHAEKLVLEHMQCFPKIGEIRIHSMKVRRRANLYHLPDNMLVWSAFHGVKRNWFLSADVSGIPEVGGVDDDCRGAKAEKSLEKTTVSLSNDYSQENYTEPESRAKKKRKTRHTEDACHRPPSVKDSCTLDYESRKDTSVPQIIACENPMVDAVKEGKENMLLYEQQGKPTVSKATAKVIGVRNSRPDVGDSVAFEGTSSPATANKSHIGSTLNAPNLLGSDKRKEVTVLESIIPESCMNSKQECELGNDVPTEHLGYVSNKVPNVSASLMDASGAIDDVNSDGTGRKKKKAQKTAAKIQGATDMEHTRKGESLKPSTETIKSGRKKEEKGLSVNHDNEVILASYNKTSDHADPNLMLNEASTLPHLLDTNAVLEPEIFSGRRKKKRAKKSADNNQEKSGIEQTDNVVSGSSGLLCPSTDHIPEETDKEERILNDEGKDVQMKILDISTTDAIDKVPTANKNEKNFMILTQTKQGLEMWPVGRKRWRKRQNILLNSDNTEDKDNKAKKRRKKRNPTESDIQEILPAKDKKDSVEVSTTKEESISFVNTAFEARDVASSQVLSCRSQEKLEEMHGGVADHAGDLARTSEHEREGINFKHYFVPGQYQDKADSTDRIKKATKSNVGTKMGKKLKTMVYLLEEMNDSSPSGMLETTSLQKPNEILAKSSSRKEKNTSLDKSSSKRSETFHEQRGNKTLQSGLSATHKMAMKTPQKKSLFNKLGTIFQDNSGESSGDENGAVHSDASTRSPSDSSSLSSYSVGESDLSQDSTRNGSNDAKGRSTGRKSTSKLDNISASKDMTMDMILKSSKRFKKAKLLLSSQNELDKHDSQPIEFVPDSQPT</sequence>
<feature type="region of interest" description="Disordered" evidence="1">
    <location>
        <begin position="552"/>
        <end position="581"/>
    </location>
</feature>
<gene>
    <name evidence="2" type="ORF">Sango_2917100</name>
</gene>
<evidence type="ECO:0000313" key="3">
    <source>
        <dbReference type="Proteomes" id="UP001289374"/>
    </source>
</evidence>
<feature type="compositionally biased region" description="Low complexity" evidence="1">
    <location>
        <begin position="802"/>
        <end position="826"/>
    </location>
</feature>
<feature type="compositionally biased region" description="Basic and acidic residues" evidence="1">
    <location>
        <begin position="452"/>
        <end position="462"/>
    </location>
</feature>
<dbReference type="EMBL" id="JACGWL010000781">
    <property type="protein sequence ID" value="KAK4381951.1"/>
    <property type="molecule type" value="Genomic_DNA"/>
</dbReference>
<protein>
    <submittedName>
        <fullName evidence="2">Uncharacterized protein</fullName>
    </submittedName>
</protein>
<feature type="compositionally biased region" description="Basic and acidic residues" evidence="1">
    <location>
        <begin position="366"/>
        <end position="375"/>
    </location>
</feature>
<feature type="compositionally biased region" description="Polar residues" evidence="1">
    <location>
        <begin position="463"/>
        <end position="474"/>
    </location>
</feature>
<feature type="region of interest" description="Disordered" evidence="1">
    <location>
        <begin position="444"/>
        <end position="484"/>
    </location>
</feature>
<name>A0AAE1T673_9LAMI</name>
<feature type="compositionally biased region" description="Polar residues" evidence="1">
    <location>
        <begin position="706"/>
        <end position="719"/>
    </location>
</feature>
<evidence type="ECO:0000256" key="1">
    <source>
        <dbReference type="SAM" id="MobiDB-lite"/>
    </source>
</evidence>
<reference evidence="2" key="1">
    <citation type="submission" date="2020-06" db="EMBL/GenBank/DDBJ databases">
        <authorList>
            <person name="Li T."/>
            <person name="Hu X."/>
            <person name="Zhang T."/>
            <person name="Song X."/>
            <person name="Zhang H."/>
            <person name="Dai N."/>
            <person name="Sheng W."/>
            <person name="Hou X."/>
            <person name="Wei L."/>
        </authorList>
    </citation>
    <scope>NUCLEOTIDE SEQUENCE</scope>
    <source>
        <strain evidence="2">K16</strain>
        <tissue evidence="2">Leaf</tissue>
    </source>
</reference>
<feature type="region of interest" description="Disordered" evidence="1">
    <location>
        <begin position="881"/>
        <end position="901"/>
    </location>
</feature>
<accession>A0AAE1T673</accession>
<feature type="region of interest" description="Disordered" evidence="1">
    <location>
        <begin position="343"/>
        <end position="394"/>
    </location>
</feature>
<organism evidence="2 3">
    <name type="scientific">Sesamum angolense</name>
    <dbReference type="NCBI Taxonomy" id="2727404"/>
    <lineage>
        <taxon>Eukaryota</taxon>
        <taxon>Viridiplantae</taxon>
        <taxon>Streptophyta</taxon>
        <taxon>Embryophyta</taxon>
        <taxon>Tracheophyta</taxon>
        <taxon>Spermatophyta</taxon>
        <taxon>Magnoliopsida</taxon>
        <taxon>eudicotyledons</taxon>
        <taxon>Gunneridae</taxon>
        <taxon>Pentapetalae</taxon>
        <taxon>asterids</taxon>
        <taxon>lamiids</taxon>
        <taxon>Lamiales</taxon>
        <taxon>Pedaliaceae</taxon>
        <taxon>Sesamum</taxon>
    </lineage>
</organism>
<feature type="region of interest" description="Disordered" evidence="1">
    <location>
        <begin position="151"/>
        <end position="192"/>
    </location>
</feature>
<keyword evidence="3" id="KW-1185">Reference proteome</keyword>
<feature type="region of interest" description="Disordered" evidence="1">
    <location>
        <begin position="706"/>
        <end position="859"/>
    </location>
</feature>
<feature type="compositionally biased region" description="Basic and acidic residues" evidence="1">
    <location>
        <begin position="729"/>
        <end position="753"/>
    </location>
</feature>
<reference evidence="2" key="2">
    <citation type="journal article" date="2024" name="Plant">
        <title>Genomic evolution and insights into agronomic trait innovations of Sesamum species.</title>
        <authorList>
            <person name="Miao H."/>
            <person name="Wang L."/>
            <person name="Qu L."/>
            <person name="Liu H."/>
            <person name="Sun Y."/>
            <person name="Le M."/>
            <person name="Wang Q."/>
            <person name="Wei S."/>
            <person name="Zheng Y."/>
            <person name="Lin W."/>
            <person name="Duan Y."/>
            <person name="Cao H."/>
            <person name="Xiong S."/>
            <person name="Wang X."/>
            <person name="Wei L."/>
            <person name="Li C."/>
            <person name="Ma Q."/>
            <person name="Ju M."/>
            <person name="Zhao R."/>
            <person name="Li G."/>
            <person name="Mu C."/>
            <person name="Tian Q."/>
            <person name="Mei H."/>
            <person name="Zhang T."/>
            <person name="Gao T."/>
            <person name="Zhang H."/>
        </authorList>
    </citation>
    <scope>NUCLEOTIDE SEQUENCE</scope>
    <source>
        <strain evidence="2">K16</strain>
    </source>
</reference>
<feature type="compositionally biased region" description="Polar residues" evidence="1">
    <location>
        <begin position="151"/>
        <end position="162"/>
    </location>
</feature>
<comment type="caution">
    <text evidence="2">The sequence shown here is derived from an EMBL/GenBank/DDBJ whole genome shotgun (WGS) entry which is preliminary data.</text>
</comment>
<dbReference type="AlphaFoldDB" id="A0AAE1T673"/>
<dbReference type="Proteomes" id="UP001289374">
    <property type="component" value="Unassembled WGS sequence"/>
</dbReference>